<evidence type="ECO:0000313" key="3">
    <source>
        <dbReference type="Proteomes" id="UP000664698"/>
    </source>
</evidence>
<accession>A0ABS3BUX3</accession>
<feature type="transmembrane region" description="Helical" evidence="1">
    <location>
        <begin position="78"/>
        <end position="100"/>
    </location>
</feature>
<feature type="transmembrane region" description="Helical" evidence="1">
    <location>
        <begin position="208"/>
        <end position="232"/>
    </location>
</feature>
<feature type="transmembrane region" description="Helical" evidence="1">
    <location>
        <begin position="112"/>
        <end position="131"/>
    </location>
</feature>
<feature type="transmembrane region" description="Helical" evidence="1">
    <location>
        <begin position="6"/>
        <end position="24"/>
    </location>
</feature>
<protein>
    <submittedName>
        <fullName evidence="2">Uncharacterized protein</fullName>
    </submittedName>
</protein>
<name>A0ABS3BUX3_9BACT</name>
<evidence type="ECO:0000313" key="2">
    <source>
        <dbReference type="EMBL" id="MBN7802140.1"/>
    </source>
</evidence>
<keyword evidence="1" id="KW-0812">Transmembrane</keyword>
<evidence type="ECO:0000256" key="1">
    <source>
        <dbReference type="SAM" id="Phobius"/>
    </source>
</evidence>
<dbReference type="Proteomes" id="UP000664698">
    <property type="component" value="Unassembled WGS sequence"/>
</dbReference>
<sequence>MFRDWVSVSNYVFIVLFCVVYLLRRPAFRQCSSDRYAFLYAFLLVATPPIGFAFRVFQDLNGEINAFFGNLDKPSYNAWWHNLTLWIVVPMVVMLLIHSYLPRGKKALIKKLMYGFMVFVLIFEGLQIQPFYLVQGILAAVGSLCILASCMTYFYSLMTHEEYLSVELLRLPSFWQVTFIFFYVSLNYSSDISFSYLSERNPEFVTSILWVAKVSGVAQSLVFLACFTAPALKIKLENQPSYA</sequence>
<keyword evidence="1" id="KW-1133">Transmembrane helix</keyword>
<keyword evidence="3" id="KW-1185">Reference proteome</keyword>
<reference evidence="2 3" key="1">
    <citation type="submission" date="2021-03" db="EMBL/GenBank/DDBJ databases">
        <title>novel species isolated from a fishpond in China.</title>
        <authorList>
            <person name="Lu H."/>
            <person name="Cai Z."/>
        </authorList>
    </citation>
    <scope>NUCLEOTIDE SEQUENCE [LARGE SCALE GENOMIC DNA]</scope>
    <source>
        <strain evidence="2 3">JCM 31546</strain>
    </source>
</reference>
<feature type="transmembrane region" description="Helical" evidence="1">
    <location>
        <begin position="36"/>
        <end position="58"/>
    </location>
</feature>
<keyword evidence="1" id="KW-0472">Membrane</keyword>
<organism evidence="2 3">
    <name type="scientific">Algoriphagus aestuariicola</name>
    <dbReference type="NCBI Taxonomy" id="1852016"/>
    <lineage>
        <taxon>Bacteria</taxon>
        <taxon>Pseudomonadati</taxon>
        <taxon>Bacteroidota</taxon>
        <taxon>Cytophagia</taxon>
        <taxon>Cytophagales</taxon>
        <taxon>Cyclobacteriaceae</taxon>
        <taxon>Algoriphagus</taxon>
    </lineage>
</organism>
<proteinExistence type="predicted"/>
<dbReference type="RefSeq" id="WP_206570140.1">
    <property type="nucleotide sequence ID" value="NZ_JAFKCW010000003.1"/>
</dbReference>
<feature type="transmembrane region" description="Helical" evidence="1">
    <location>
        <begin position="168"/>
        <end position="188"/>
    </location>
</feature>
<comment type="caution">
    <text evidence="2">The sequence shown here is derived from an EMBL/GenBank/DDBJ whole genome shotgun (WGS) entry which is preliminary data.</text>
</comment>
<dbReference type="EMBL" id="JAFKCW010000003">
    <property type="protein sequence ID" value="MBN7802140.1"/>
    <property type="molecule type" value="Genomic_DNA"/>
</dbReference>
<feature type="transmembrane region" description="Helical" evidence="1">
    <location>
        <begin position="137"/>
        <end position="156"/>
    </location>
</feature>
<gene>
    <name evidence="2" type="ORF">J0A67_14800</name>
</gene>